<feature type="domain" description="GST C-terminal" evidence="2">
    <location>
        <begin position="87"/>
        <end position="210"/>
    </location>
</feature>
<dbReference type="SUPFAM" id="SSF52833">
    <property type="entry name" value="Thioredoxin-like"/>
    <property type="match status" value="1"/>
</dbReference>
<organism evidence="3 4">
    <name type="scientific">Candidatus Thiodiazotropha taylori</name>
    <dbReference type="NCBI Taxonomy" id="2792791"/>
    <lineage>
        <taxon>Bacteria</taxon>
        <taxon>Pseudomonadati</taxon>
        <taxon>Pseudomonadota</taxon>
        <taxon>Gammaproteobacteria</taxon>
        <taxon>Chromatiales</taxon>
        <taxon>Sedimenticolaceae</taxon>
        <taxon>Candidatus Thiodiazotropha</taxon>
    </lineage>
</organism>
<accession>A0A944M8R9</accession>
<evidence type="ECO:0000313" key="4">
    <source>
        <dbReference type="Proteomes" id="UP000770889"/>
    </source>
</evidence>
<name>A0A944M8R9_9GAMM</name>
<gene>
    <name evidence="3" type="ORF">KME65_13965</name>
</gene>
<dbReference type="Pfam" id="PF13409">
    <property type="entry name" value="GST_N_2"/>
    <property type="match status" value="1"/>
</dbReference>
<dbReference type="SUPFAM" id="SSF47616">
    <property type="entry name" value="GST C-terminal domain-like"/>
    <property type="match status" value="1"/>
</dbReference>
<dbReference type="InterPro" id="IPR036249">
    <property type="entry name" value="Thioredoxin-like_sf"/>
</dbReference>
<proteinExistence type="predicted"/>
<dbReference type="InterPro" id="IPR004045">
    <property type="entry name" value="Glutathione_S-Trfase_N"/>
</dbReference>
<protein>
    <submittedName>
        <fullName evidence="3">Glutathione S-transferase family protein</fullName>
    </submittedName>
</protein>
<dbReference type="PROSITE" id="PS50405">
    <property type="entry name" value="GST_CTER"/>
    <property type="match status" value="1"/>
</dbReference>
<dbReference type="PANTHER" id="PTHR43968:SF6">
    <property type="entry name" value="GLUTATHIONE S-TRANSFERASE OMEGA"/>
    <property type="match status" value="1"/>
</dbReference>
<evidence type="ECO:0000313" key="3">
    <source>
        <dbReference type="EMBL" id="MBT2990056.1"/>
    </source>
</evidence>
<evidence type="ECO:0000259" key="1">
    <source>
        <dbReference type="PROSITE" id="PS50404"/>
    </source>
</evidence>
<dbReference type="EMBL" id="JAHHGM010000013">
    <property type="protein sequence ID" value="MBT2990056.1"/>
    <property type="molecule type" value="Genomic_DNA"/>
</dbReference>
<comment type="caution">
    <text evidence="3">The sequence shown here is derived from an EMBL/GenBank/DDBJ whole genome shotgun (WGS) entry which is preliminary data.</text>
</comment>
<dbReference type="PROSITE" id="PS50404">
    <property type="entry name" value="GST_NTER"/>
    <property type="match status" value="1"/>
</dbReference>
<evidence type="ECO:0000259" key="2">
    <source>
        <dbReference type="PROSITE" id="PS50405"/>
    </source>
</evidence>
<dbReference type="CDD" id="cd00299">
    <property type="entry name" value="GST_C_family"/>
    <property type="match status" value="1"/>
</dbReference>
<dbReference type="SFLD" id="SFLDS00019">
    <property type="entry name" value="Glutathione_Transferase_(cytos"/>
    <property type="match status" value="1"/>
</dbReference>
<reference evidence="3 4" key="1">
    <citation type="submission" date="2021-05" db="EMBL/GenBank/DDBJ databases">
        <title>Genetic and Functional Diversity in Clade A Lucinid endosymbionts from the Bahamas.</title>
        <authorList>
            <person name="Giani N.M."/>
            <person name="Engel A.S."/>
            <person name="Campbell B.J."/>
        </authorList>
    </citation>
    <scope>NUCLEOTIDE SEQUENCE [LARGE SCALE GENOMIC DNA]</scope>
    <source>
        <strain evidence="3">LUC16012Gg_MoonRockCtena</strain>
    </source>
</reference>
<dbReference type="AlphaFoldDB" id="A0A944M8R9"/>
<dbReference type="CDD" id="cd00570">
    <property type="entry name" value="GST_N_family"/>
    <property type="match status" value="1"/>
</dbReference>
<dbReference type="Gene3D" id="3.40.30.10">
    <property type="entry name" value="Glutaredoxin"/>
    <property type="match status" value="1"/>
</dbReference>
<dbReference type="Proteomes" id="UP000770889">
    <property type="component" value="Unassembled WGS sequence"/>
</dbReference>
<dbReference type="InterPro" id="IPR050983">
    <property type="entry name" value="GST_Omega/HSP26"/>
</dbReference>
<dbReference type="InterPro" id="IPR040079">
    <property type="entry name" value="Glutathione_S-Trfase"/>
</dbReference>
<sequence length="221" mass="25329">MNQETEIKLVSFILCPYVQRSVILLESKQVRYQIEYIDLERPPRWFQQLSPLGRVPLLLVDGEVLFESAVILDYIDESFSPRFHPVDNLKRAQHKAWIEFGSSLLVLQHELAMATESAVVEEKRGDLQAKLDYLVAPLEEGLFGDSTHFSLVDAAFAPLFMRLDLLTRFNPLAKVDYPQSVAGWAERLASLPCVRDSVVEDFPQRFRSYLEKKGAWLVIAC</sequence>
<dbReference type="Gene3D" id="1.20.1050.10">
    <property type="match status" value="1"/>
</dbReference>
<dbReference type="GO" id="GO:0005737">
    <property type="term" value="C:cytoplasm"/>
    <property type="evidence" value="ECO:0007669"/>
    <property type="project" value="TreeGrafter"/>
</dbReference>
<dbReference type="SFLD" id="SFLDG00358">
    <property type="entry name" value="Main_(cytGST)"/>
    <property type="match status" value="1"/>
</dbReference>
<dbReference type="InterPro" id="IPR036282">
    <property type="entry name" value="Glutathione-S-Trfase_C_sf"/>
</dbReference>
<dbReference type="PANTHER" id="PTHR43968">
    <property type="match status" value="1"/>
</dbReference>
<dbReference type="InterPro" id="IPR010987">
    <property type="entry name" value="Glutathione-S-Trfase_C-like"/>
</dbReference>
<feature type="domain" description="GST N-terminal" evidence="1">
    <location>
        <begin position="5"/>
        <end position="83"/>
    </location>
</feature>